<dbReference type="AlphaFoldDB" id="A0A2K9ZHR8"/>
<geneLocation type="plasmid" evidence="2">
    <name>prln4</name>
</geneLocation>
<dbReference type="EMBL" id="CP025016">
    <property type="protein sequence ID" value="AUW47720.1"/>
    <property type="molecule type" value="Genomic_DNA"/>
</dbReference>
<gene>
    <name evidence="1" type="ORF">CUJ84_pRLN4000008</name>
</gene>
<proteinExistence type="predicted"/>
<sequence>MLLMDAIATSRSQLVHLGVVDLVFCRHARVSNQPLGRRTGIGDCGSRHGTPMSSLAAVCTDNACVSKRSFASVFYDHNGRSYGAETRPGRASGRLRSRTRASGLLSAKWLKSGHLEQVGRHLPVTEGSLTLKGRRNTAQPKNGPMELIRQRSSRHRKGRLIGSGGTKL</sequence>
<accession>A0A2K9ZHR8</accession>
<name>A0A2K9ZHR8_RHILE</name>
<dbReference type="Proteomes" id="UP000238523">
    <property type="component" value="Plasmid pRLN4"/>
</dbReference>
<keyword evidence="1" id="KW-0614">Plasmid</keyword>
<organism evidence="1 2">
    <name type="scientific">Rhizobium leguminosarum</name>
    <dbReference type="NCBI Taxonomy" id="384"/>
    <lineage>
        <taxon>Bacteria</taxon>
        <taxon>Pseudomonadati</taxon>
        <taxon>Pseudomonadota</taxon>
        <taxon>Alphaproteobacteria</taxon>
        <taxon>Hyphomicrobiales</taxon>
        <taxon>Rhizobiaceae</taxon>
        <taxon>Rhizobium/Agrobacterium group</taxon>
        <taxon>Rhizobium</taxon>
    </lineage>
</organism>
<protein>
    <submittedName>
        <fullName evidence="1">Uncharacterized protein</fullName>
    </submittedName>
</protein>
<evidence type="ECO:0000313" key="1">
    <source>
        <dbReference type="EMBL" id="AUW47720.1"/>
    </source>
</evidence>
<reference evidence="1 2" key="1">
    <citation type="submission" date="2017-11" db="EMBL/GenBank/DDBJ databases">
        <title>Complete genome of Rhizobium leguminosarum Norway, an ineffective micro-symbiont.</title>
        <authorList>
            <person name="Hoffrichter A."/>
            <person name="Liang J."/>
            <person name="Brachmann A."/>
            <person name="Marin M."/>
        </authorList>
    </citation>
    <scope>NUCLEOTIDE SEQUENCE [LARGE SCALE GENOMIC DNA]</scope>
    <source>
        <strain evidence="1 2">Norway</strain>
        <plasmid evidence="2">Plasmid prln4</plasmid>
    </source>
</reference>
<evidence type="ECO:0000313" key="2">
    <source>
        <dbReference type="Proteomes" id="UP000238523"/>
    </source>
</evidence>